<evidence type="ECO:0000256" key="1">
    <source>
        <dbReference type="SAM" id="MobiDB-lite"/>
    </source>
</evidence>
<evidence type="ECO:0000313" key="3">
    <source>
        <dbReference type="Proteomes" id="UP000593562"/>
    </source>
</evidence>
<dbReference type="AlphaFoldDB" id="A0A7J7BW13"/>
<organism evidence="2 3">
    <name type="scientific">Tripterygium wilfordii</name>
    <name type="common">Thunder God vine</name>
    <dbReference type="NCBI Taxonomy" id="458696"/>
    <lineage>
        <taxon>Eukaryota</taxon>
        <taxon>Viridiplantae</taxon>
        <taxon>Streptophyta</taxon>
        <taxon>Embryophyta</taxon>
        <taxon>Tracheophyta</taxon>
        <taxon>Spermatophyta</taxon>
        <taxon>Magnoliopsida</taxon>
        <taxon>eudicotyledons</taxon>
        <taxon>Gunneridae</taxon>
        <taxon>Pentapetalae</taxon>
        <taxon>rosids</taxon>
        <taxon>fabids</taxon>
        <taxon>Celastrales</taxon>
        <taxon>Celastraceae</taxon>
        <taxon>Tripterygium</taxon>
    </lineage>
</organism>
<dbReference type="PANTHER" id="PTHR37265">
    <property type="entry name" value="OS01G0195300 PROTEIN"/>
    <property type="match status" value="1"/>
</dbReference>
<proteinExistence type="predicted"/>
<comment type="caution">
    <text evidence="2">The sequence shown here is derived from an EMBL/GenBank/DDBJ whole genome shotgun (WGS) entry which is preliminary data.</text>
</comment>
<dbReference type="OrthoDB" id="783490at2759"/>
<accession>A0A7J7BW13</accession>
<dbReference type="InParanoid" id="A0A7J7BW13"/>
<feature type="region of interest" description="Disordered" evidence="1">
    <location>
        <begin position="1"/>
        <end position="38"/>
    </location>
</feature>
<gene>
    <name evidence="2" type="ORF">HS088_TW23G00801</name>
</gene>
<reference evidence="2 3" key="1">
    <citation type="journal article" date="2020" name="Nat. Commun.">
        <title>Genome of Tripterygium wilfordii and identification of cytochrome P450 involved in triptolide biosynthesis.</title>
        <authorList>
            <person name="Tu L."/>
            <person name="Su P."/>
            <person name="Zhang Z."/>
            <person name="Gao L."/>
            <person name="Wang J."/>
            <person name="Hu T."/>
            <person name="Zhou J."/>
            <person name="Zhang Y."/>
            <person name="Zhao Y."/>
            <person name="Liu Y."/>
            <person name="Song Y."/>
            <person name="Tong Y."/>
            <person name="Lu Y."/>
            <person name="Yang J."/>
            <person name="Xu C."/>
            <person name="Jia M."/>
            <person name="Peters R.J."/>
            <person name="Huang L."/>
            <person name="Gao W."/>
        </authorList>
    </citation>
    <scope>NUCLEOTIDE SEQUENCE [LARGE SCALE GENOMIC DNA]</scope>
    <source>
        <strain evidence="3">cv. XIE 37</strain>
        <tissue evidence="2">Leaf</tissue>
    </source>
</reference>
<name>A0A7J7BW13_TRIWF</name>
<protein>
    <submittedName>
        <fullName evidence="2">Uncharacterized protein</fullName>
    </submittedName>
</protein>
<dbReference type="PANTHER" id="PTHR37265:SF5">
    <property type="entry name" value="OS01G0195300 PROTEIN"/>
    <property type="match status" value="1"/>
</dbReference>
<dbReference type="EMBL" id="JAAARO010000023">
    <property type="protein sequence ID" value="KAF5726061.1"/>
    <property type="molecule type" value="Genomic_DNA"/>
</dbReference>
<evidence type="ECO:0000313" key="2">
    <source>
        <dbReference type="EMBL" id="KAF5726061.1"/>
    </source>
</evidence>
<dbReference type="Proteomes" id="UP000593562">
    <property type="component" value="Unassembled WGS sequence"/>
</dbReference>
<keyword evidence="3" id="KW-1185">Reference proteome</keyword>
<feature type="compositionally biased region" description="Basic and acidic residues" evidence="1">
    <location>
        <begin position="1"/>
        <end position="15"/>
    </location>
</feature>
<sequence>MEETRKRRAEEDRTSTDSSPRKCRSVSPLKKESEGDGEVGEDIMAWLPIDDETASELLKLLDADSETCGAAATTRVRFIDNPYSRPLIFQYSTSYVTINGNEESCGSSFSYSESSMMASVDARGINISRHLLSGEGKAVGLGSGVEDNGSAWEWNEAEARGWEAVEGCDGIDWDDDMLARFLGE</sequence>